<evidence type="ECO:0000256" key="6">
    <source>
        <dbReference type="HAMAP-Rule" id="MF_00006"/>
    </source>
</evidence>
<dbReference type="Gene3D" id="1.20.200.10">
    <property type="entry name" value="Fumarase/aspartase (Central domain)"/>
    <property type="match status" value="1"/>
</dbReference>
<dbReference type="NCBIfam" id="TIGR00838">
    <property type="entry name" value="argH"/>
    <property type="match status" value="1"/>
</dbReference>
<dbReference type="PROSITE" id="PS00163">
    <property type="entry name" value="FUMARATE_LYASES"/>
    <property type="match status" value="1"/>
</dbReference>
<dbReference type="Proteomes" id="UP001059617">
    <property type="component" value="Chromosome"/>
</dbReference>
<dbReference type="InterPro" id="IPR022761">
    <property type="entry name" value="Fumarate_lyase_N"/>
</dbReference>
<dbReference type="EC" id="4.3.2.1" evidence="2 6"/>
<dbReference type="PRINTS" id="PR00149">
    <property type="entry name" value="FUMRATELYASE"/>
</dbReference>
<comment type="pathway">
    <text evidence="1 6">Amino-acid biosynthesis; L-arginine biosynthesis; L-arginine from L-ornithine and carbamoyl phosphate: step 3/3.</text>
</comment>
<reference evidence="9" key="2">
    <citation type="submission" date="2022-09" db="EMBL/GenBank/DDBJ databases">
        <title>Biosynthetic gene clusters of Dactylosporangioum fulvum.</title>
        <authorList>
            <person name="Caradec T."/>
        </authorList>
    </citation>
    <scope>NUCLEOTIDE SEQUENCE</scope>
    <source>
        <strain evidence="9">NRRL B-16292</strain>
    </source>
</reference>
<dbReference type="InterPro" id="IPR029419">
    <property type="entry name" value="Arg_succ_lyase_C"/>
</dbReference>
<keyword evidence="10" id="KW-1185">Reference proteome</keyword>
<dbReference type="Gene3D" id="1.10.40.30">
    <property type="entry name" value="Fumarase/aspartase (C-terminal domain)"/>
    <property type="match status" value="1"/>
</dbReference>
<sequence>MSSDGKLWGGRFADGPAPELTALSRSEPRYFDLLPYDVAGSQAHVEGLRRLGLLTDDEAGRIVAELDAIVADHRAGTLAPTPADEDVHGFVERVLAQRLGAVAGKVRAGRSRNDQAANNLRLYLRDQVRVVHDQLLDVAEALVGQARRHLHTLAPGFTHLQPAQPVVFGHLLAAHAQSLSRDAGRIRDWDARTAFSPLGAAALAGSPIVPHPEHAARQLGYSGVCPNSIDAVSARDHVAEFLFVASMTGVHLSRLADEICMWVSDQFRWARLHDSYSTGSSIMPQKKNPDIAELTRGKAGRLMGNLTGLLGALKGLPLAYNRDLAEDKRAAMDSVDTLLLTLPAMAGLIRTLEFDADRMRRDASARFTLATEVADWLALRGVPFSEAHEITGRLVRLCEERGCDLPDLDPAALRSVDSRLVPEVLAILDIGSAVARRTAPGATAPERVAEQLDALAEETSDARGWAARYAGPRT</sequence>
<dbReference type="InterPro" id="IPR008948">
    <property type="entry name" value="L-Aspartase-like"/>
</dbReference>
<feature type="domain" description="Argininosuccinate lyase C-terminal" evidence="8">
    <location>
        <begin position="367"/>
        <end position="435"/>
    </location>
</feature>
<dbReference type="Pfam" id="PF00206">
    <property type="entry name" value="Lyase_1"/>
    <property type="match status" value="1"/>
</dbReference>
<dbReference type="PANTHER" id="PTHR43814:SF1">
    <property type="entry name" value="ARGININOSUCCINATE LYASE"/>
    <property type="match status" value="1"/>
</dbReference>
<comment type="similarity">
    <text evidence="6">Belongs to the lyase 1 family. Argininosuccinate lyase subfamily.</text>
</comment>
<dbReference type="PANTHER" id="PTHR43814">
    <property type="entry name" value="ARGININOSUCCINATE LYASE"/>
    <property type="match status" value="1"/>
</dbReference>
<keyword evidence="4 6" id="KW-0028">Amino-acid biosynthesis</keyword>
<evidence type="ECO:0000259" key="8">
    <source>
        <dbReference type="Pfam" id="PF14698"/>
    </source>
</evidence>
<dbReference type="InterPro" id="IPR024083">
    <property type="entry name" value="Fumarase/histidase_N"/>
</dbReference>
<dbReference type="InterPro" id="IPR009049">
    <property type="entry name" value="Argininosuccinate_lyase"/>
</dbReference>
<keyword evidence="3 6" id="KW-0055">Arginine biosynthesis</keyword>
<protein>
    <recommendedName>
        <fullName evidence="2 6">Argininosuccinate lyase</fullName>
        <shortName evidence="6">ASAL</shortName>
        <ecNumber evidence="2 6">4.3.2.1</ecNumber>
    </recommendedName>
    <alternativeName>
        <fullName evidence="6">Arginosuccinase</fullName>
    </alternativeName>
</protein>
<evidence type="ECO:0000313" key="10">
    <source>
        <dbReference type="Proteomes" id="UP001059617"/>
    </source>
</evidence>
<comment type="subcellular location">
    <subcellularLocation>
        <location evidence="6">Cytoplasm</location>
    </subcellularLocation>
</comment>
<evidence type="ECO:0000256" key="2">
    <source>
        <dbReference type="ARBA" id="ARBA00012338"/>
    </source>
</evidence>
<dbReference type="PRINTS" id="PR00145">
    <property type="entry name" value="ARGSUCLYASE"/>
</dbReference>
<dbReference type="GO" id="GO:0004056">
    <property type="term" value="F:argininosuccinate lyase activity"/>
    <property type="evidence" value="ECO:0007669"/>
    <property type="project" value="UniProtKB-EC"/>
</dbReference>
<evidence type="ECO:0000256" key="3">
    <source>
        <dbReference type="ARBA" id="ARBA00022571"/>
    </source>
</evidence>
<feature type="domain" description="Fumarate lyase N-terminal" evidence="7">
    <location>
        <begin position="23"/>
        <end position="304"/>
    </location>
</feature>
<dbReference type="RefSeq" id="WP_259866426.1">
    <property type="nucleotide sequence ID" value="NZ_BAAAST010000004.1"/>
</dbReference>
<evidence type="ECO:0000256" key="1">
    <source>
        <dbReference type="ARBA" id="ARBA00004941"/>
    </source>
</evidence>
<dbReference type="InterPro" id="IPR020557">
    <property type="entry name" value="Fumarate_lyase_CS"/>
</dbReference>
<evidence type="ECO:0000256" key="5">
    <source>
        <dbReference type="ARBA" id="ARBA00023239"/>
    </source>
</evidence>
<keyword evidence="5 6" id="KW-0456">Lyase</keyword>
<organism evidence="9 10">
    <name type="scientific">Dactylosporangium fulvum</name>
    <dbReference type="NCBI Taxonomy" id="53359"/>
    <lineage>
        <taxon>Bacteria</taxon>
        <taxon>Bacillati</taxon>
        <taxon>Actinomycetota</taxon>
        <taxon>Actinomycetes</taxon>
        <taxon>Micromonosporales</taxon>
        <taxon>Micromonosporaceae</taxon>
        <taxon>Dactylosporangium</taxon>
    </lineage>
</organism>
<dbReference type="HAMAP" id="MF_00006">
    <property type="entry name" value="Arg_succ_lyase"/>
    <property type="match status" value="1"/>
</dbReference>
<evidence type="ECO:0000313" key="9">
    <source>
        <dbReference type="EMBL" id="UWP86845.1"/>
    </source>
</evidence>
<evidence type="ECO:0000256" key="4">
    <source>
        <dbReference type="ARBA" id="ARBA00022605"/>
    </source>
</evidence>
<name>A0ABY5W9X1_9ACTN</name>
<dbReference type="EMBL" id="CP073720">
    <property type="protein sequence ID" value="UWP86845.1"/>
    <property type="molecule type" value="Genomic_DNA"/>
</dbReference>
<comment type="catalytic activity">
    <reaction evidence="6">
        <text>2-(N(omega)-L-arginino)succinate = fumarate + L-arginine</text>
        <dbReference type="Rhea" id="RHEA:24020"/>
        <dbReference type="ChEBI" id="CHEBI:29806"/>
        <dbReference type="ChEBI" id="CHEBI:32682"/>
        <dbReference type="ChEBI" id="CHEBI:57472"/>
        <dbReference type="EC" id="4.3.2.1"/>
    </reaction>
</comment>
<proteinExistence type="inferred from homology"/>
<dbReference type="InterPro" id="IPR000362">
    <property type="entry name" value="Fumarate_lyase_fam"/>
</dbReference>
<dbReference type="Pfam" id="PF14698">
    <property type="entry name" value="ASL_C2"/>
    <property type="match status" value="1"/>
</dbReference>
<accession>A0ABY5W9X1</accession>
<reference evidence="9" key="1">
    <citation type="submission" date="2021-04" db="EMBL/GenBank/DDBJ databases">
        <authorList>
            <person name="Hartkoorn R.C."/>
            <person name="Beaudoing E."/>
            <person name="Hot D."/>
        </authorList>
    </citation>
    <scope>NUCLEOTIDE SEQUENCE</scope>
    <source>
        <strain evidence="9">NRRL B-16292</strain>
    </source>
</reference>
<dbReference type="Gene3D" id="1.10.275.10">
    <property type="entry name" value="Fumarase/aspartase (N-terminal domain)"/>
    <property type="match status" value="1"/>
</dbReference>
<gene>
    <name evidence="6 9" type="primary">argH</name>
    <name evidence="9" type="ORF">Dfulv_22425</name>
</gene>
<dbReference type="SUPFAM" id="SSF48557">
    <property type="entry name" value="L-aspartase-like"/>
    <property type="match status" value="1"/>
</dbReference>
<keyword evidence="6" id="KW-0963">Cytoplasm</keyword>
<evidence type="ECO:0000259" key="7">
    <source>
        <dbReference type="Pfam" id="PF00206"/>
    </source>
</evidence>
<dbReference type="CDD" id="cd01359">
    <property type="entry name" value="Argininosuccinate_lyase"/>
    <property type="match status" value="1"/>
</dbReference>